<evidence type="ECO:0000313" key="12">
    <source>
        <dbReference type="EMBL" id="KKR64479.1"/>
    </source>
</evidence>
<dbReference type="Pfam" id="PF01478">
    <property type="entry name" value="Peptidase_A24"/>
    <property type="match status" value="1"/>
</dbReference>
<evidence type="ECO:0000259" key="10">
    <source>
        <dbReference type="Pfam" id="PF01478"/>
    </source>
</evidence>
<evidence type="ECO:0000256" key="9">
    <source>
        <dbReference type="RuleBase" id="RU003794"/>
    </source>
</evidence>
<dbReference type="GO" id="GO:0006465">
    <property type="term" value="P:signal peptide processing"/>
    <property type="evidence" value="ECO:0007669"/>
    <property type="project" value="TreeGrafter"/>
</dbReference>
<evidence type="ECO:0000259" key="11">
    <source>
        <dbReference type="Pfam" id="PF06750"/>
    </source>
</evidence>
<comment type="catalytic activity">
    <reaction evidence="9">
        <text>Typically cleaves a -Gly-|-Phe- bond to release an N-terminal, basic peptide of 5-8 residues from type IV prepilin, and then N-methylates the new N-terminal amino group, the methyl donor being S-adenosyl-L-methionine.</text>
        <dbReference type="EC" id="3.4.23.43"/>
    </reaction>
</comment>
<dbReference type="GO" id="GO:0032259">
    <property type="term" value="P:methylation"/>
    <property type="evidence" value="ECO:0007669"/>
    <property type="project" value="UniProtKB-KW"/>
</dbReference>
<keyword evidence="3" id="KW-1003">Cell membrane</keyword>
<comment type="subcellular location">
    <subcellularLocation>
        <location evidence="1">Cell inner membrane</location>
        <topology evidence="1">Multi-pass membrane protein</topology>
    </subcellularLocation>
    <subcellularLocation>
        <location evidence="9">Cell membrane</location>
        <topology evidence="9">Multi-pass membrane protein</topology>
    </subcellularLocation>
</comment>
<evidence type="ECO:0000256" key="5">
    <source>
        <dbReference type="ARBA" id="ARBA00022692"/>
    </source>
</evidence>
<evidence type="ECO:0000256" key="8">
    <source>
        <dbReference type="RuleBase" id="RU003793"/>
    </source>
</evidence>
<evidence type="ECO:0000256" key="3">
    <source>
        <dbReference type="ARBA" id="ARBA00022475"/>
    </source>
</evidence>
<keyword evidence="6" id="KW-1133">Transmembrane helix</keyword>
<proteinExistence type="inferred from homology"/>
<dbReference type="GO" id="GO:0008168">
    <property type="term" value="F:methyltransferase activity"/>
    <property type="evidence" value="ECO:0007669"/>
    <property type="project" value="UniProtKB-KW"/>
</dbReference>
<dbReference type="PRINTS" id="PR00864">
    <property type="entry name" value="PREPILNPTASE"/>
</dbReference>
<dbReference type="EC" id="2.1.1.-" evidence="9"/>
<keyword evidence="9" id="KW-0489">Methyltransferase</keyword>
<protein>
    <recommendedName>
        <fullName evidence="9">Prepilin leader peptidase/N-methyltransferase</fullName>
        <ecNumber evidence="9">2.1.1.-</ecNumber>
        <ecNumber evidence="9">3.4.23.43</ecNumber>
    </recommendedName>
</protein>
<evidence type="ECO:0000256" key="4">
    <source>
        <dbReference type="ARBA" id="ARBA00022519"/>
    </source>
</evidence>
<keyword evidence="9" id="KW-0645">Protease</keyword>
<dbReference type="InterPro" id="IPR000045">
    <property type="entry name" value="Prepilin_IV_endopep_pep"/>
</dbReference>
<reference evidence="12 13" key="1">
    <citation type="journal article" date="2015" name="Nature">
        <title>rRNA introns, odd ribosomes, and small enigmatic genomes across a large radiation of phyla.</title>
        <authorList>
            <person name="Brown C.T."/>
            <person name="Hug L.A."/>
            <person name="Thomas B.C."/>
            <person name="Sharon I."/>
            <person name="Castelle C.J."/>
            <person name="Singh A."/>
            <person name="Wilkins M.J."/>
            <person name="Williams K.H."/>
            <person name="Banfield J.F."/>
        </authorList>
    </citation>
    <scope>NUCLEOTIDE SEQUENCE [LARGE SCALE GENOMIC DNA]</scope>
</reference>
<accession>A0A0G0SI49</accession>
<comment type="similarity">
    <text evidence="2 8">Belongs to the peptidase A24 family.</text>
</comment>
<dbReference type="Gene3D" id="1.20.120.1220">
    <property type="match status" value="1"/>
</dbReference>
<evidence type="ECO:0000313" key="13">
    <source>
        <dbReference type="Proteomes" id="UP000034293"/>
    </source>
</evidence>
<dbReference type="AlphaFoldDB" id="A0A0G0SI49"/>
<keyword evidence="9" id="KW-0808">Transferase</keyword>
<dbReference type="EMBL" id="LBZA01000008">
    <property type="protein sequence ID" value="KKR64479.1"/>
    <property type="molecule type" value="Genomic_DNA"/>
</dbReference>
<dbReference type="InterPro" id="IPR050882">
    <property type="entry name" value="Prepilin_peptidase/N-MTase"/>
</dbReference>
<evidence type="ECO:0000256" key="2">
    <source>
        <dbReference type="ARBA" id="ARBA00005801"/>
    </source>
</evidence>
<keyword evidence="9" id="KW-0378">Hydrolase</keyword>
<dbReference type="InterPro" id="IPR014032">
    <property type="entry name" value="Peptidase_A24A_bac"/>
</dbReference>
<dbReference type="GO" id="GO:0005886">
    <property type="term" value="C:plasma membrane"/>
    <property type="evidence" value="ECO:0007669"/>
    <property type="project" value="UniProtKB-SubCell"/>
</dbReference>
<dbReference type="Proteomes" id="UP000034293">
    <property type="component" value="Unassembled WGS sequence"/>
</dbReference>
<dbReference type="GO" id="GO:0004190">
    <property type="term" value="F:aspartic-type endopeptidase activity"/>
    <property type="evidence" value="ECO:0007669"/>
    <property type="project" value="UniProtKB-EC"/>
</dbReference>
<dbReference type="PATRIC" id="fig|1618553.3.peg.144"/>
<comment type="caution">
    <text evidence="12">The sequence shown here is derived from an EMBL/GenBank/DDBJ whole genome shotgun (WGS) entry which is preliminary data.</text>
</comment>
<feature type="domain" description="Prepilin type IV endopeptidase peptidase" evidence="10">
    <location>
        <begin position="104"/>
        <end position="208"/>
    </location>
</feature>
<evidence type="ECO:0000256" key="1">
    <source>
        <dbReference type="ARBA" id="ARBA00004429"/>
    </source>
</evidence>
<evidence type="ECO:0000256" key="6">
    <source>
        <dbReference type="ARBA" id="ARBA00022989"/>
    </source>
</evidence>
<feature type="domain" description="Prepilin peptidase A24 N-terminal" evidence="11">
    <location>
        <begin position="11"/>
        <end position="90"/>
    </location>
</feature>
<keyword evidence="4" id="KW-0997">Cell inner membrane</keyword>
<dbReference type="PANTHER" id="PTHR30487:SF0">
    <property type="entry name" value="PREPILIN LEADER PEPTIDASE_N-METHYLTRANSFERASE-RELATED"/>
    <property type="match status" value="1"/>
</dbReference>
<sequence>MLLESIFLLTLGLVFGSFISALTWRVPRGMSFVKGRSICPHCKSQIAWYDNIPLFSYLGLGGKCRNCKTGISLRYPIIELSAACGFLVIGLTVLPDYIKTIYLLILFLLFLSIFIIDLENQIIPDPLVFIGVFVALFYSLFFIPNSLFSIIFSGFFAASLLMLLHLITKGKGMGLGDVKFAVLGGILIDLKLLPIWFLLAFLTGAIAGSILILLGRAKMKSKIAFGPFLIIGLGLAVVFGNKITHFLGLI</sequence>
<keyword evidence="9" id="KW-0511">Multifunctional enzyme</keyword>
<dbReference type="Pfam" id="PF06750">
    <property type="entry name" value="A24_N_bact"/>
    <property type="match status" value="1"/>
</dbReference>
<keyword evidence="7" id="KW-0472">Membrane</keyword>
<name>A0A0G0SI49_9BACT</name>
<dbReference type="EC" id="3.4.23.43" evidence="9"/>
<keyword evidence="5 9" id="KW-0812">Transmembrane</keyword>
<evidence type="ECO:0000256" key="7">
    <source>
        <dbReference type="ARBA" id="ARBA00023136"/>
    </source>
</evidence>
<gene>
    <name evidence="12" type="ORF">UU02_C0008G0016</name>
</gene>
<comment type="function">
    <text evidence="9">Plays an essential role in type IV pili and type II pseudopili formation by proteolytically removing the leader sequence from substrate proteins and subsequently monomethylating the alpha-amino group of the newly exposed N-terminal phenylalanine.</text>
</comment>
<dbReference type="InterPro" id="IPR010627">
    <property type="entry name" value="Prepilin_pept_A24_N"/>
</dbReference>
<organism evidence="12 13">
    <name type="scientific">Candidatus Woesebacteria bacterium GW2011_GWA1_40_43</name>
    <dbReference type="NCBI Taxonomy" id="1618553"/>
    <lineage>
        <taxon>Bacteria</taxon>
        <taxon>Candidatus Woeseibacteriota</taxon>
    </lineage>
</organism>
<dbReference type="PANTHER" id="PTHR30487">
    <property type="entry name" value="TYPE 4 PREPILIN-LIKE PROTEINS LEADER PEPTIDE-PROCESSING ENZYME"/>
    <property type="match status" value="1"/>
</dbReference>